<sequence length="122" mass="13053">MHHASQIVNGVHVNVFQRLDVKLNVTRYSQINHEHRAVPAPLDGALHRTQANQRQGAGGATDHGIKLMQTIGKIGQAHHFGTKFSGQLFAVGQGTVGNDDTFRVFGGKVGGAQVNHLAGTDK</sequence>
<reference evidence="1" key="1">
    <citation type="submission" date="2016-10" db="EMBL/GenBank/DDBJ databases">
        <title>Sequence of Gallionella enrichment culture.</title>
        <authorList>
            <person name="Poehlein A."/>
            <person name="Muehling M."/>
            <person name="Daniel R."/>
        </authorList>
    </citation>
    <scope>NUCLEOTIDE SEQUENCE</scope>
</reference>
<comment type="caution">
    <text evidence="1">The sequence shown here is derived from an EMBL/GenBank/DDBJ whole genome shotgun (WGS) entry which is preliminary data.</text>
</comment>
<gene>
    <name evidence="1" type="ORF">GALL_489990</name>
</gene>
<dbReference type="AlphaFoldDB" id="A0A1J5PVU1"/>
<name>A0A1J5PVU1_9ZZZZ</name>
<dbReference type="EMBL" id="MLJW01004749">
    <property type="protein sequence ID" value="OIQ69403.1"/>
    <property type="molecule type" value="Genomic_DNA"/>
</dbReference>
<organism evidence="1">
    <name type="scientific">mine drainage metagenome</name>
    <dbReference type="NCBI Taxonomy" id="410659"/>
    <lineage>
        <taxon>unclassified sequences</taxon>
        <taxon>metagenomes</taxon>
        <taxon>ecological metagenomes</taxon>
    </lineage>
</organism>
<accession>A0A1J5PVU1</accession>
<protein>
    <submittedName>
        <fullName evidence="1">Uncharacterized protein</fullName>
    </submittedName>
</protein>
<proteinExistence type="predicted"/>
<evidence type="ECO:0000313" key="1">
    <source>
        <dbReference type="EMBL" id="OIQ69403.1"/>
    </source>
</evidence>